<feature type="DNA-binding region" description="Homeobox" evidence="5">
    <location>
        <begin position="63"/>
        <end position="110"/>
    </location>
</feature>
<evidence type="ECO:0000259" key="8">
    <source>
        <dbReference type="PROSITE" id="PS50071"/>
    </source>
</evidence>
<dbReference type="GO" id="GO:0003677">
    <property type="term" value="F:DNA binding"/>
    <property type="evidence" value="ECO:0007669"/>
    <property type="project" value="UniProtKB-UniRule"/>
</dbReference>
<dbReference type="AlphaFoldDB" id="A0A3B3UW87"/>
<evidence type="ECO:0000313" key="10">
    <source>
        <dbReference type="Proteomes" id="UP000261500"/>
    </source>
</evidence>
<proteinExistence type="predicted"/>
<evidence type="ECO:0000256" key="3">
    <source>
        <dbReference type="ARBA" id="ARBA00023155"/>
    </source>
</evidence>
<feature type="domain" description="Homeobox" evidence="8">
    <location>
        <begin position="377"/>
        <end position="427"/>
    </location>
</feature>
<dbReference type="Ensembl" id="ENSPLAT00000026274.1">
    <property type="protein sequence ID" value="ENSPLAP00000017123.1"/>
    <property type="gene ID" value="ENSPLAG00000021449.1"/>
</dbReference>
<evidence type="ECO:0000256" key="1">
    <source>
        <dbReference type="ARBA" id="ARBA00004123"/>
    </source>
</evidence>
<keyword evidence="4 5" id="KW-0539">Nucleus</keyword>
<evidence type="ECO:0000256" key="7">
    <source>
        <dbReference type="SAM" id="MobiDB-lite"/>
    </source>
</evidence>
<dbReference type="Pfam" id="PF00046">
    <property type="entry name" value="Homeodomain"/>
    <property type="match status" value="2"/>
</dbReference>
<dbReference type="KEGG" id="plai:106944740"/>
<evidence type="ECO:0000256" key="4">
    <source>
        <dbReference type="ARBA" id="ARBA00023242"/>
    </source>
</evidence>
<dbReference type="RefSeq" id="XP_014883454.1">
    <property type="nucleotide sequence ID" value="XM_015027968.1"/>
</dbReference>
<dbReference type="OrthoDB" id="6159439at2759"/>
<reference evidence="9" key="2">
    <citation type="submission" date="2025-09" db="UniProtKB">
        <authorList>
            <consortium name="Ensembl"/>
        </authorList>
    </citation>
    <scope>IDENTIFICATION</scope>
</reference>
<evidence type="ECO:0000256" key="5">
    <source>
        <dbReference type="PROSITE-ProRule" id="PRU00108"/>
    </source>
</evidence>
<dbReference type="PROSITE" id="PS50071">
    <property type="entry name" value="HOMEOBOX_2"/>
    <property type="match status" value="2"/>
</dbReference>
<keyword evidence="3 5" id="KW-0371">Homeobox</keyword>
<dbReference type="CTD" id="566226"/>
<organism evidence="9 10">
    <name type="scientific">Poecilia latipinna</name>
    <name type="common">sailfin molly</name>
    <dbReference type="NCBI Taxonomy" id="48699"/>
    <lineage>
        <taxon>Eukaryota</taxon>
        <taxon>Metazoa</taxon>
        <taxon>Chordata</taxon>
        <taxon>Craniata</taxon>
        <taxon>Vertebrata</taxon>
        <taxon>Euteleostomi</taxon>
        <taxon>Actinopterygii</taxon>
        <taxon>Neopterygii</taxon>
        <taxon>Teleostei</taxon>
        <taxon>Neoteleostei</taxon>
        <taxon>Acanthomorphata</taxon>
        <taxon>Ovalentaria</taxon>
        <taxon>Atherinomorphae</taxon>
        <taxon>Cyprinodontiformes</taxon>
        <taxon>Poeciliidae</taxon>
        <taxon>Poeciliinae</taxon>
        <taxon>Poecilia</taxon>
    </lineage>
</organism>
<evidence type="ECO:0000313" key="9">
    <source>
        <dbReference type="Ensembl" id="ENSPLAP00000017123.1"/>
    </source>
</evidence>
<accession>A0A3B3UW87</accession>
<dbReference type="GeneID" id="106944740"/>
<feature type="region of interest" description="Disordered" evidence="7">
    <location>
        <begin position="161"/>
        <end position="181"/>
    </location>
</feature>
<dbReference type="RefSeq" id="XP_014883451.1">
    <property type="nucleotide sequence ID" value="XM_015027965.1"/>
</dbReference>
<sequence length="462" mass="53299">MRQLADRTNIKPIQTPSSLEGSQSALGIAVPLWSPRICLPLLSEDKRVLWVHANEVNVQTDKVAELESAFSRSPYLTRKQTNALAQRCSLHPDQVKVWFIAQRLRYGISWDYKDIREIWNKLNSNRKDEEGDEEFQDLVKDDQVKSKKTSLMERKVNWNMEQERPTEKETGRRAMENEAATPEKLRRHAVMSNRRRKRMKRDVEWITDQAEELGAKMDTSENEEQTSSTWGGAYVSKIKRRAHTKLISSPVKNAYENLLVEAEIPFVDFSSVVLQPQAQTSTAVPVTESQSDLQGRRMTSLKSSLEENADALACLEEALSSEPPKENNVVSEVDELKELVKAENNFLTASSPTAGNSQEEVLLAEGAVLRPRSRLKTQSQLLMLRRAFLEFQYPDAEQYSMLTRLVGIQRHHLVQWFGDRRYSIKKSKPRWMTEEQYNEILANIRYRQYKSILVKGLLEETE</sequence>
<dbReference type="Proteomes" id="UP000261500">
    <property type="component" value="Unplaced"/>
</dbReference>
<dbReference type="InterPro" id="IPR001356">
    <property type="entry name" value="HD"/>
</dbReference>
<dbReference type="GO" id="GO:0005634">
    <property type="term" value="C:nucleus"/>
    <property type="evidence" value="ECO:0007669"/>
    <property type="project" value="UniProtKB-SubCell"/>
</dbReference>
<protein>
    <submittedName>
        <fullName evidence="9">Homeobox and leucine zipper protein Homez-like</fullName>
    </submittedName>
</protein>
<dbReference type="GeneTree" id="ENSGT00940000176132"/>
<feature type="DNA-binding region" description="Homeobox" evidence="5">
    <location>
        <begin position="379"/>
        <end position="428"/>
    </location>
</feature>
<dbReference type="SMART" id="SM00389">
    <property type="entry name" value="HOX"/>
    <property type="match status" value="2"/>
</dbReference>
<comment type="subcellular location">
    <subcellularLocation>
        <location evidence="1 5 6">Nucleus</location>
    </subcellularLocation>
</comment>
<reference evidence="9" key="1">
    <citation type="submission" date="2025-08" db="UniProtKB">
        <authorList>
            <consortium name="Ensembl"/>
        </authorList>
    </citation>
    <scope>IDENTIFICATION</scope>
</reference>
<name>A0A3B3UW87_9TELE</name>
<dbReference type="RefSeq" id="XP_014883453.1">
    <property type="nucleotide sequence ID" value="XM_015027967.1"/>
</dbReference>
<dbReference type="InterPro" id="IPR009057">
    <property type="entry name" value="Homeodomain-like_sf"/>
</dbReference>
<dbReference type="SUPFAM" id="SSF46689">
    <property type="entry name" value="Homeodomain-like"/>
    <property type="match status" value="2"/>
</dbReference>
<keyword evidence="2 5" id="KW-0238">DNA-binding</keyword>
<evidence type="ECO:0000256" key="2">
    <source>
        <dbReference type="ARBA" id="ARBA00023125"/>
    </source>
</evidence>
<dbReference type="GO" id="GO:0000981">
    <property type="term" value="F:DNA-binding transcription factor activity, RNA polymerase II-specific"/>
    <property type="evidence" value="ECO:0007669"/>
    <property type="project" value="TreeGrafter"/>
</dbReference>
<dbReference type="PANTHER" id="PTHR15467:SF10">
    <property type="entry name" value="HOMEOBOX AND LEUCINE ZIPPER ENCODING B-RELATED"/>
    <property type="match status" value="1"/>
</dbReference>
<dbReference type="CDD" id="cd00086">
    <property type="entry name" value="homeodomain"/>
    <property type="match status" value="2"/>
</dbReference>
<dbReference type="PANTHER" id="PTHR15467">
    <property type="entry name" value="ZINC-FINGERS AND HOMEOBOXES RELATED"/>
    <property type="match status" value="1"/>
</dbReference>
<dbReference type="STRING" id="48699.ENSPLAP00000017123"/>
<keyword evidence="10" id="KW-1185">Reference proteome</keyword>
<evidence type="ECO:0000256" key="6">
    <source>
        <dbReference type="RuleBase" id="RU000682"/>
    </source>
</evidence>
<dbReference type="Gene3D" id="1.10.10.60">
    <property type="entry name" value="Homeodomain-like"/>
    <property type="match status" value="2"/>
</dbReference>
<feature type="domain" description="Homeobox" evidence="8">
    <location>
        <begin position="61"/>
        <end position="109"/>
    </location>
</feature>